<dbReference type="KEGG" id="rbc:BN938_2824"/>
<dbReference type="AlphaFoldDB" id="A0A060RB96"/>
<feature type="active site" description="Charge relay system" evidence="6">
    <location>
        <position position="221"/>
    </location>
</feature>
<dbReference type="OrthoDB" id="9807329at2"/>
<keyword evidence="10" id="KW-1185">Reference proteome</keyword>
<evidence type="ECO:0000256" key="6">
    <source>
        <dbReference type="PIRSR" id="PIRSR028757-1"/>
    </source>
</evidence>
<dbReference type="eggNOG" id="COG1619">
    <property type="taxonomic scope" value="Bacteria"/>
</dbReference>
<gene>
    <name evidence="9" type="ORF">BN938_2824</name>
</gene>
<feature type="active site" description="Charge relay system" evidence="6">
    <location>
        <position position="291"/>
    </location>
</feature>
<dbReference type="Proteomes" id="UP000027616">
    <property type="component" value="Chromosome I"/>
</dbReference>
<evidence type="ECO:0000256" key="4">
    <source>
        <dbReference type="ARBA" id="ARBA00022801"/>
    </source>
</evidence>
<evidence type="ECO:0000259" key="8">
    <source>
        <dbReference type="Pfam" id="PF17676"/>
    </source>
</evidence>
<protein>
    <submittedName>
        <fullName evidence="9">Muramoyltetrapeptide carboxypeptidase</fullName>
        <ecNumber evidence="9">3.4.17.13</ecNumber>
    </submittedName>
</protein>
<dbReference type="InterPro" id="IPR040449">
    <property type="entry name" value="Peptidase_S66_N"/>
</dbReference>
<feature type="active site" description="Nucleophile" evidence="6">
    <location>
        <position position="130"/>
    </location>
</feature>
<evidence type="ECO:0000259" key="7">
    <source>
        <dbReference type="Pfam" id="PF02016"/>
    </source>
</evidence>
<accession>A0A060RB96</accession>
<dbReference type="SUPFAM" id="SSF141986">
    <property type="entry name" value="LD-carboxypeptidase A C-terminal domain-like"/>
    <property type="match status" value="1"/>
</dbReference>
<dbReference type="GO" id="GO:0106415">
    <property type="term" value="F:muramoyltetrapeptide carboxypeptidase activity"/>
    <property type="evidence" value="ECO:0007669"/>
    <property type="project" value="UniProtKB-EC"/>
</dbReference>
<dbReference type="GO" id="GO:0008236">
    <property type="term" value="F:serine-type peptidase activity"/>
    <property type="evidence" value="ECO:0007669"/>
    <property type="project" value="UniProtKB-KW"/>
</dbReference>
<evidence type="ECO:0000256" key="5">
    <source>
        <dbReference type="ARBA" id="ARBA00022825"/>
    </source>
</evidence>
<dbReference type="Pfam" id="PF17676">
    <property type="entry name" value="Peptidase_S66C"/>
    <property type="match status" value="1"/>
</dbReference>
<dbReference type="PIRSF" id="PIRSF028757">
    <property type="entry name" value="LD-carboxypeptidase"/>
    <property type="match status" value="1"/>
</dbReference>
<dbReference type="STRING" id="1433126.BN938_2824"/>
<dbReference type="InterPro" id="IPR040921">
    <property type="entry name" value="Peptidase_S66C"/>
</dbReference>
<sequence length="318" mass="35420">MKKTIAILSIALLCSCATSLKQPKSLKEGDLIGVIHLSSRNNPETDTATVRAKIKSMGFRVLYGEHLLDQTDPSFGARDETRAADFMKMVENREVKAILMFRGGYGAVRTLDYIDWRKVRRNPKWIVGYSDVTMLHLAVQKAGLQTIHGDMPITFGDDTVSMSSLATALKGELKSINIEPNLLNQNGIATGRLTGGNLSLVYAAGGTPEDIKEEGNVIFIEDLSEKLYHIDRMMQNLERSGKLKRAKAILVGQFTDISQLERFDVKSAEELIKNYTKKYNIPVIFGFPAGHDRPNLAIYLGRKVRVTVTNEIANIEFL</sequence>
<dbReference type="Gene3D" id="3.40.50.10740">
    <property type="entry name" value="Class I glutamine amidotransferase-like"/>
    <property type="match status" value="1"/>
</dbReference>
<feature type="domain" description="LD-carboxypeptidase N-terminal" evidence="7">
    <location>
        <begin position="32"/>
        <end position="149"/>
    </location>
</feature>
<keyword evidence="2 9" id="KW-0121">Carboxypeptidase</keyword>
<dbReference type="InterPro" id="IPR027478">
    <property type="entry name" value="LdcA_N"/>
</dbReference>
<keyword evidence="4 9" id="KW-0378">Hydrolase</keyword>
<evidence type="ECO:0000256" key="1">
    <source>
        <dbReference type="ARBA" id="ARBA00010233"/>
    </source>
</evidence>
<reference evidence="9 10" key="1">
    <citation type="journal article" date="2015" name="Genome Announc.">
        <title>Complete Genome Sequence of the Novel Leech Symbiont Mucinivorans hirudinis M3T.</title>
        <authorList>
            <person name="Nelson M.C."/>
            <person name="Bomar L."/>
            <person name="Graf J."/>
        </authorList>
    </citation>
    <scope>NUCLEOTIDE SEQUENCE [LARGE SCALE GENOMIC DNA]</scope>
    <source>
        <strain evidence="10">M3</strain>
    </source>
</reference>
<dbReference type="InterPro" id="IPR029062">
    <property type="entry name" value="Class_I_gatase-like"/>
</dbReference>
<evidence type="ECO:0000313" key="10">
    <source>
        <dbReference type="Proteomes" id="UP000027616"/>
    </source>
</evidence>
<dbReference type="InterPro" id="IPR027461">
    <property type="entry name" value="Carboxypeptidase_A_C_sf"/>
</dbReference>
<dbReference type="InterPro" id="IPR003507">
    <property type="entry name" value="S66_fam"/>
</dbReference>
<dbReference type="EC" id="3.4.17.13" evidence="9"/>
<comment type="similarity">
    <text evidence="1">Belongs to the peptidase S66 family.</text>
</comment>
<keyword evidence="3" id="KW-0645">Protease</keyword>
<proteinExistence type="inferred from homology"/>
<dbReference type="Gene3D" id="3.50.30.60">
    <property type="entry name" value="LD-carboxypeptidase A C-terminal domain-like"/>
    <property type="match status" value="1"/>
</dbReference>
<dbReference type="PANTHER" id="PTHR30237:SF2">
    <property type="entry name" value="MUREIN TETRAPEPTIDE CARBOXYPEPTIDASE"/>
    <property type="match status" value="1"/>
</dbReference>
<dbReference type="HOGENOM" id="CLU_034346_3_1_10"/>
<name>A0A060RB96_9BACT</name>
<dbReference type="SUPFAM" id="SSF52317">
    <property type="entry name" value="Class I glutamine amidotransferase-like"/>
    <property type="match status" value="1"/>
</dbReference>
<dbReference type="EMBL" id="HG934468">
    <property type="protein sequence ID" value="CDN32890.1"/>
    <property type="molecule type" value="Genomic_DNA"/>
</dbReference>
<dbReference type="CDD" id="cd07025">
    <property type="entry name" value="Peptidase_S66"/>
    <property type="match status" value="1"/>
</dbReference>
<evidence type="ECO:0000313" key="9">
    <source>
        <dbReference type="EMBL" id="CDN32890.1"/>
    </source>
</evidence>
<evidence type="ECO:0000256" key="3">
    <source>
        <dbReference type="ARBA" id="ARBA00022670"/>
    </source>
</evidence>
<dbReference type="PROSITE" id="PS51257">
    <property type="entry name" value="PROKAR_LIPOPROTEIN"/>
    <property type="match status" value="1"/>
</dbReference>
<evidence type="ECO:0000256" key="2">
    <source>
        <dbReference type="ARBA" id="ARBA00022645"/>
    </source>
</evidence>
<dbReference type="PANTHER" id="PTHR30237">
    <property type="entry name" value="MURAMOYLTETRAPEPTIDE CARBOXYPEPTIDASE"/>
    <property type="match status" value="1"/>
</dbReference>
<organism evidence="9 10">
    <name type="scientific">Mucinivorans hirudinis</name>
    <dbReference type="NCBI Taxonomy" id="1433126"/>
    <lineage>
        <taxon>Bacteria</taxon>
        <taxon>Pseudomonadati</taxon>
        <taxon>Bacteroidota</taxon>
        <taxon>Bacteroidia</taxon>
        <taxon>Bacteroidales</taxon>
        <taxon>Rikenellaceae</taxon>
        <taxon>Mucinivorans</taxon>
    </lineage>
</organism>
<feature type="domain" description="LD-carboxypeptidase C-terminal" evidence="8">
    <location>
        <begin position="190"/>
        <end position="306"/>
    </location>
</feature>
<dbReference type="PATRIC" id="fig|1433126.3.peg.2794"/>
<keyword evidence="5" id="KW-0720">Serine protease</keyword>
<dbReference type="Pfam" id="PF02016">
    <property type="entry name" value="Peptidase_S66"/>
    <property type="match status" value="1"/>
</dbReference>
<dbReference type="GO" id="GO:0006508">
    <property type="term" value="P:proteolysis"/>
    <property type="evidence" value="ECO:0007669"/>
    <property type="project" value="UniProtKB-KW"/>
</dbReference>